<sequence>MDVPFIAQALGFVSFGLGVSTFYQKDDRKLKIIMLIFNLNHLLHYFLLGSMTSALSAALSALRTGSAIYTSSKYVAAAFIVLGLGFGLKLADNWWDMWPIFGTVIGTYAVFMLQGIAMRVAFIVGAICWLINNIIVGSIGGTLLEMTLLTVNCTTIYRLLKDRKKSACPTQAM</sequence>
<dbReference type="PIRSF" id="PIRSF011443">
    <property type="entry name" value="YgjV"/>
    <property type="match status" value="1"/>
</dbReference>
<keyword evidence="1" id="KW-1133">Transmembrane helix</keyword>
<dbReference type="RefSeq" id="WP_176765515.1">
    <property type="nucleotide sequence ID" value="NZ_FNDD01000003.1"/>
</dbReference>
<evidence type="ECO:0000313" key="3">
    <source>
        <dbReference type="Proteomes" id="UP000198854"/>
    </source>
</evidence>
<accession>A0A1G7XJ60</accession>
<organism evidence="2 3">
    <name type="scientific">Vibrio xiamenensis</name>
    <dbReference type="NCBI Taxonomy" id="861298"/>
    <lineage>
        <taxon>Bacteria</taxon>
        <taxon>Pseudomonadati</taxon>
        <taxon>Pseudomonadota</taxon>
        <taxon>Gammaproteobacteria</taxon>
        <taxon>Vibrionales</taxon>
        <taxon>Vibrionaceae</taxon>
        <taxon>Vibrio</taxon>
    </lineage>
</organism>
<dbReference type="STRING" id="861298.SAMN04488136_103170"/>
<keyword evidence="3" id="KW-1185">Reference proteome</keyword>
<gene>
    <name evidence="2" type="ORF">SAMN04488136_103170</name>
</gene>
<feature type="transmembrane region" description="Helical" evidence="1">
    <location>
        <begin position="42"/>
        <end position="62"/>
    </location>
</feature>
<reference evidence="3" key="1">
    <citation type="submission" date="2016-10" db="EMBL/GenBank/DDBJ databases">
        <authorList>
            <person name="Varghese N."/>
            <person name="Submissions S."/>
        </authorList>
    </citation>
    <scope>NUCLEOTIDE SEQUENCE [LARGE SCALE GENOMIC DNA]</scope>
    <source>
        <strain evidence="3">CGMCC 1.10228</strain>
    </source>
</reference>
<dbReference type="AlphaFoldDB" id="A0A1G7XJ60"/>
<keyword evidence="1" id="KW-0472">Membrane</keyword>
<proteinExistence type="predicted"/>
<evidence type="ECO:0000256" key="1">
    <source>
        <dbReference type="SAM" id="Phobius"/>
    </source>
</evidence>
<name>A0A1G7XJ60_9VIBR</name>
<dbReference type="EMBL" id="FNDD01000003">
    <property type="protein sequence ID" value="SDG83630.1"/>
    <property type="molecule type" value="Genomic_DNA"/>
</dbReference>
<evidence type="ECO:0000313" key="2">
    <source>
        <dbReference type="EMBL" id="SDG83630.1"/>
    </source>
</evidence>
<feature type="transmembrane region" description="Helical" evidence="1">
    <location>
        <begin position="120"/>
        <end position="140"/>
    </location>
</feature>
<dbReference type="InterPro" id="IPR019629">
    <property type="entry name" value="Uncharacterised_HI1736/YgjV"/>
</dbReference>
<feature type="transmembrane region" description="Helical" evidence="1">
    <location>
        <begin position="97"/>
        <end position="113"/>
    </location>
</feature>
<dbReference type="Proteomes" id="UP000198854">
    <property type="component" value="Unassembled WGS sequence"/>
</dbReference>
<protein>
    <submittedName>
        <fullName evidence="2">Inner membrane protein</fullName>
    </submittedName>
</protein>
<dbReference type="InterPro" id="IPR026267">
    <property type="entry name" value="YgjV"/>
</dbReference>
<keyword evidence="1" id="KW-0812">Transmembrane</keyword>
<feature type="transmembrane region" description="Helical" evidence="1">
    <location>
        <begin position="74"/>
        <end position="91"/>
    </location>
</feature>
<dbReference type="Pfam" id="PF10688">
    <property type="entry name" value="Imp-YgjV"/>
    <property type="match status" value="1"/>
</dbReference>